<organism evidence="10 11">
    <name type="scientific">Solanum pennellii</name>
    <name type="common">Tomato</name>
    <name type="synonym">Lycopersicon pennellii</name>
    <dbReference type="NCBI Taxonomy" id="28526"/>
    <lineage>
        <taxon>Eukaryota</taxon>
        <taxon>Viridiplantae</taxon>
        <taxon>Streptophyta</taxon>
        <taxon>Embryophyta</taxon>
        <taxon>Tracheophyta</taxon>
        <taxon>Spermatophyta</taxon>
        <taxon>Magnoliopsida</taxon>
        <taxon>eudicotyledons</taxon>
        <taxon>Gunneridae</taxon>
        <taxon>Pentapetalae</taxon>
        <taxon>asterids</taxon>
        <taxon>lamiids</taxon>
        <taxon>Solanales</taxon>
        <taxon>Solanaceae</taxon>
        <taxon>Solanoideae</taxon>
        <taxon>Solaneae</taxon>
        <taxon>Solanum</taxon>
        <taxon>Solanum subgen. Lycopersicon</taxon>
    </lineage>
</organism>
<evidence type="ECO:0000313" key="11">
    <source>
        <dbReference type="RefSeq" id="XP_027769629.1"/>
    </source>
</evidence>
<keyword evidence="3" id="KW-0540">Nuclease</keyword>
<keyword evidence="10" id="KW-1185">Reference proteome</keyword>
<protein>
    <submittedName>
        <fullName evidence="11">Uncharacterized protein LOC114075371</fullName>
    </submittedName>
</protein>
<keyword evidence="6" id="KW-0695">RNA-directed DNA polymerase</keyword>
<evidence type="ECO:0000256" key="8">
    <source>
        <dbReference type="SAM" id="MobiDB-lite"/>
    </source>
</evidence>
<feature type="region of interest" description="Disordered" evidence="8">
    <location>
        <begin position="83"/>
        <end position="116"/>
    </location>
</feature>
<keyword evidence="5" id="KW-0378">Hydrolase</keyword>
<keyword evidence="7" id="KW-0863">Zinc-finger</keyword>
<dbReference type="GeneID" id="114075371"/>
<keyword evidence="7" id="KW-0479">Metal-binding</keyword>
<accession>A0ABM1V1L1</accession>
<dbReference type="PROSITE" id="PS50158">
    <property type="entry name" value="ZF_CCHC"/>
    <property type="match status" value="1"/>
</dbReference>
<gene>
    <name evidence="11" type="primary">LOC114075371</name>
</gene>
<keyword evidence="4" id="KW-0255">Endonuclease</keyword>
<dbReference type="SUPFAM" id="SSF57756">
    <property type="entry name" value="Retrovirus zinc finger-like domains"/>
    <property type="match status" value="1"/>
</dbReference>
<dbReference type="Pfam" id="PF17917">
    <property type="entry name" value="RT_RNaseH"/>
    <property type="match status" value="1"/>
</dbReference>
<reference evidence="11" key="2">
    <citation type="submission" date="2025-08" db="UniProtKB">
        <authorList>
            <consortium name="RefSeq"/>
        </authorList>
    </citation>
    <scope>IDENTIFICATION</scope>
</reference>
<sequence>MDITRLMVYLQQVVEKKLRDREEHRNKKTKTRMSLVNRRVVQVDHNFRNPKGHAPSSASAPAPRKKRQISCFKCGQEGQLMRECPKNKQGGGNLSNRALSVAPPDRAAPRGATFGTSRGENRLYAITSCQDKENSPDNGKVIAHASRQLKVHEKNYPTLELEFVVLVFALKI</sequence>
<evidence type="ECO:0000256" key="4">
    <source>
        <dbReference type="ARBA" id="ARBA00022759"/>
    </source>
</evidence>
<dbReference type="RefSeq" id="XP_027769629.1">
    <property type="nucleotide sequence ID" value="XM_027913828.1"/>
</dbReference>
<dbReference type="InterPro" id="IPR001878">
    <property type="entry name" value="Znf_CCHC"/>
</dbReference>
<evidence type="ECO:0000256" key="2">
    <source>
        <dbReference type="ARBA" id="ARBA00022695"/>
    </source>
</evidence>
<keyword evidence="1" id="KW-0808">Transferase</keyword>
<feature type="domain" description="CCHC-type" evidence="9">
    <location>
        <begin position="71"/>
        <end position="86"/>
    </location>
</feature>
<evidence type="ECO:0000256" key="7">
    <source>
        <dbReference type="PROSITE-ProRule" id="PRU00047"/>
    </source>
</evidence>
<reference evidence="10" key="1">
    <citation type="journal article" date="2014" name="Nat. Genet.">
        <title>The genome of the stress-tolerant wild tomato species Solanum pennellii.</title>
        <authorList>
            <person name="Bolger A."/>
            <person name="Scossa F."/>
            <person name="Bolger M.E."/>
            <person name="Lanz C."/>
            <person name="Maumus F."/>
            <person name="Tohge T."/>
            <person name="Quesneville H."/>
            <person name="Alseekh S."/>
            <person name="Sorensen I."/>
            <person name="Lichtenstein G."/>
            <person name="Fich E.A."/>
            <person name="Conte M."/>
            <person name="Keller H."/>
            <person name="Schneeberger K."/>
            <person name="Schwacke R."/>
            <person name="Ofner I."/>
            <person name="Vrebalov J."/>
            <person name="Xu Y."/>
            <person name="Osorio S."/>
            <person name="Aflitos S.A."/>
            <person name="Schijlen E."/>
            <person name="Jimenez-Gomez J.M."/>
            <person name="Ryngajllo M."/>
            <person name="Kimura S."/>
            <person name="Kumar R."/>
            <person name="Koenig D."/>
            <person name="Headland L.R."/>
            <person name="Maloof J.N."/>
            <person name="Sinha N."/>
            <person name="van Ham R.C."/>
            <person name="Lankhorst R.K."/>
            <person name="Mao L."/>
            <person name="Vogel A."/>
            <person name="Arsova B."/>
            <person name="Panstruga R."/>
            <person name="Fei Z."/>
            <person name="Rose J.K."/>
            <person name="Zamir D."/>
            <person name="Carrari F."/>
            <person name="Giovannoni J.J."/>
            <person name="Weigel D."/>
            <person name="Usadel B."/>
            <person name="Fernie A.R."/>
        </authorList>
    </citation>
    <scope>NUCLEOTIDE SEQUENCE [LARGE SCALE GENOMIC DNA]</scope>
    <source>
        <strain evidence="10">cv. LA0716</strain>
    </source>
</reference>
<name>A0ABM1V1L1_SOLPN</name>
<dbReference type="Gene3D" id="4.10.60.10">
    <property type="entry name" value="Zinc finger, CCHC-type"/>
    <property type="match status" value="1"/>
</dbReference>
<keyword evidence="2" id="KW-0548">Nucleotidyltransferase</keyword>
<evidence type="ECO:0000256" key="5">
    <source>
        <dbReference type="ARBA" id="ARBA00022801"/>
    </source>
</evidence>
<proteinExistence type="predicted"/>
<feature type="region of interest" description="Disordered" evidence="8">
    <location>
        <begin position="44"/>
        <end position="65"/>
    </location>
</feature>
<evidence type="ECO:0000256" key="6">
    <source>
        <dbReference type="ARBA" id="ARBA00022918"/>
    </source>
</evidence>
<dbReference type="InterPro" id="IPR036875">
    <property type="entry name" value="Znf_CCHC_sf"/>
</dbReference>
<evidence type="ECO:0000259" key="9">
    <source>
        <dbReference type="PROSITE" id="PS50158"/>
    </source>
</evidence>
<dbReference type="InterPro" id="IPR041373">
    <property type="entry name" value="RT_RNaseH"/>
</dbReference>
<evidence type="ECO:0000256" key="3">
    <source>
        <dbReference type="ARBA" id="ARBA00022722"/>
    </source>
</evidence>
<evidence type="ECO:0000256" key="1">
    <source>
        <dbReference type="ARBA" id="ARBA00022679"/>
    </source>
</evidence>
<keyword evidence="7" id="KW-0862">Zinc</keyword>
<evidence type="ECO:0000313" key="10">
    <source>
        <dbReference type="Proteomes" id="UP000694930"/>
    </source>
</evidence>
<dbReference type="Proteomes" id="UP000694930">
    <property type="component" value="Chromosome 1"/>
</dbReference>